<dbReference type="Gene3D" id="1.10.10.60">
    <property type="entry name" value="Homeodomain-like"/>
    <property type="match status" value="2"/>
</dbReference>
<evidence type="ECO:0000256" key="1">
    <source>
        <dbReference type="ARBA" id="ARBA00023015"/>
    </source>
</evidence>
<organism evidence="5 6">
    <name type="scientific">Tenuibacillus multivorans</name>
    <dbReference type="NCBI Taxonomy" id="237069"/>
    <lineage>
        <taxon>Bacteria</taxon>
        <taxon>Bacillati</taxon>
        <taxon>Bacillota</taxon>
        <taxon>Bacilli</taxon>
        <taxon>Bacillales</taxon>
        <taxon>Bacillaceae</taxon>
        <taxon>Tenuibacillus</taxon>
    </lineage>
</organism>
<dbReference type="PROSITE" id="PS00041">
    <property type="entry name" value="HTH_ARAC_FAMILY_1"/>
    <property type="match status" value="1"/>
</dbReference>
<dbReference type="AlphaFoldDB" id="A0A1H0B1Z5"/>
<feature type="domain" description="HTH araC/xylS-type" evidence="4">
    <location>
        <begin position="11"/>
        <end position="109"/>
    </location>
</feature>
<dbReference type="SMART" id="SM00342">
    <property type="entry name" value="HTH_ARAC"/>
    <property type="match status" value="1"/>
</dbReference>
<dbReference type="SUPFAM" id="SSF46689">
    <property type="entry name" value="Homeodomain-like"/>
    <property type="match status" value="2"/>
</dbReference>
<proteinExistence type="predicted"/>
<sequence length="259" mass="29584">MKNLEHERIAINAINYMKNNLGQSLTTEDIARHVGYSHYHFVRIFKKETGISPRHFLSALRIEASKQKLFDSKRSILNALLQVGYKSIGTFSSKFKQFVGVSPKTFQTELKQLSSKMLHTNSERTTKLKKNDTPTLMCTVQAPKAFKGWIFIGLFPRPIPDQKPIIGTALHKKRICTFSNVPTGTYYVLAASIKRSLNPRDYLLLDHALRGKAVKPIHITENTTRHVTIHLREPSPLDPPILINLPNLLFEKSKREEIN</sequence>
<evidence type="ECO:0000256" key="3">
    <source>
        <dbReference type="ARBA" id="ARBA00023163"/>
    </source>
</evidence>
<dbReference type="STRING" id="237069.SAMN05216498_2186"/>
<evidence type="ECO:0000256" key="2">
    <source>
        <dbReference type="ARBA" id="ARBA00023125"/>
    </source>
</evidence>
<dbReference type="Pfam" id="PF12833">
    <property type="entry name" value="HTH_18"/>
    <property type="match status" value="1"/>
</dbReference>
<evidence type="ECO:0000313" key="5">
    <source>
        <dbReference type="EMBL" id="SDN39692.1"/>
    </source>
</evidence>
<keyword evidence="1" id="KW-0805">Transcription regulation</keyword>
<dbReference type="InterPro" id="IPR009057">
    <property type="entry name" value="Homeodomain-like_sf"/>
</dbReference>
<evidence type="ECO:0000313" key="6">
    <source>
        <dbReference type="Proteomes" id="UP000199334"/>
    </source>
</evidence>
<dbReference type="GO" id="GO:0003700">
    <property type="term" value="F:DNA-binding transcription factor activity"/>
    <property type="evidence" value="ECO:0007669"/>
    <property type="project" value="InterPro"/>
</dbReference>
<dbReference type="Proteomes" id="UP000199334">
    <property type="component" value="Unassembled WGS sequence"/>
</dbReference>
<accession>A0A1H0B1Z5</accession>
<dbReference type="PROSITE" id="PS01124">
    <property type="entry name" value="HTH_ARAC_FAMILY_2"/>
    <property type="match status" value="1"/>
</dbReference>
<dbReference type="EMBL" id="FNIG01000004">
    <property type="protein sequence ID" value="SDN39692.1"/>
    <property type="molecule type" value="Genomic_DNA"/>
</dbReference>
<dbReference type="GO" id="GO:0043565">
    <property type="term" value="F:sequence-specific DNA binding"/>
    <property type="evidence" value="ECO:0007669"/>
    <property type="project" value="InterPro"/>
</dbReference>
<keyword evidence="3" id="KW-0804">Transcription</keyword>
<dbReference type="InterPro" id="IPR018062">
    <property type="entry name" value="HTH_AraC-typ_CS"/>
</dbReference>
<name>A0A1H0B1Z5_9BACI</name>
<dbReference type="InterPro" id="IPR018060">
    <property type="entry name" value="HTH_AraC"/>
</dbReference>
<dbReference type="PANTHER" id="PTHR47504">
    <property type="entry name" value="RIGHT ORIGIN-BINDING PROTEIN"/>
    <property type="match status" value="1"/>
</dbReference>
<keyword evidence="6" id="KW-1185">Reference proteome</keyword>
<reference evidence="5 6" key="1">
    <citation type="submission" date="2016-10" db="EMBL/GenBank/DDBJ databases">
        <authorList>
            <person name="de Groot N.N."/>
        </authorList>
    </citation>
    <scope>NUCLEOTIDE SEQUENCE [LARGE SCALE GENOMIC DNA]</scope>
    <source>
        <strain evidence="5 6">CGMCC 1.3442</strain>
    </source>
</reference>
<dbReference type="InterPro" id="IPR050959">
    <property type="entry name" value="MarA-like"/>
</dbReference>
<protein>
    <submittedName>
        <fullName evidence="5">Helix-turn-helix domain-containing protein</fullName>
    </submittedName>
</protein>
<keyword evidence="2" id="KW-0238">DNA-binding</keyword>
<dbReference type="PANTHER" id="PTHR47504:SF6">
    <property type="entry name" value="ARAC-FAMILY TRANSCRIPTIONAL REGULATOR"/>
    <property type="match status" value="1"/>
</dbReference>
<dbReference type="OrthoDB" id="9816344at2"/>
<gene>
    <name evidence="5" type="ORF">SAMN05216498_2186</name>
</gene>
<dbReference type="RefSeq" id="WP_093856625.1">
    <property type="nucleotide sequence ID" value="NZ_BJVZ01000013.1"/>
</dbReference>
<evidence type="ECO:0000259" key="4">
    <source>
        <dbReference type="PROSITE" id="PS01124"/>
    </source>
</evidence>